<dbReference type="EC" id="2.3.1.-" evidence="2"/>
<evidence type="ECO:0000313" key="2">
    <source>
        <dbReference type="EMBL" id="WOJ88132.1"/>
    </source>
</evidence>
<keyword evidence="2" id="KW-0012">Acyltransferase</keyword>
<accession>A0ABZ0HLG2</accession>
<dbReference type="Gene3D" id="3.40.630.30">
    <property type="match status" value="1"/>
</dbReference>
<organism evidence="2 3">
    <name type="scientific">Methylocapsa polymorpha</name>
    <dbReference type="NCBI Taxonomy" id="3080828"/>
    <lineage>
        <taxon>Bacteria</taxon>
        <taxon>Pseudomonadati</taxon>
        <taxon>Pseudomonadota</taxon>
        <taxon>Alphaproteobacteria</taxon>
        <taxon>Hyphomicrobiales</taxon>
        <taxon>Beijerinckiaceae</taxon>
        <taxon>Methylocapsa</taxon>
    </lineage>
</organism>
<sequence>MKQDVRPARQAANSLVPTIFHELWWLDIATGGKFDIVEVVQDGRTVGWLPYFLQSRFGLKYSVLPGMVHSLGPAVHVADGSPETRRHKAGKIMRELIGALPPAAVYKYKCHGEITDVVAFQQEKFLTGVQFTFEVTPLPAEILWNNLSKSKRSEIRRAQKLLLSATIDDPEEFWRFYANNVEQRGMKNAYHGVPTRRVITECLVRGCGKIYAAKDADGSLAAAVFCIWDQASAYYYMTTRAARAHDGAVSLLIWEAIQDAARRGLIFDFDGLSSNEGVSFYAGFGGVLRPRYIVTRATPIGRIAWELKESFRDNRYFC</sequence>
<gene>
    <name evidence="2" type="ORF">RZS28_09710</name>
</gene>
<dbReference type="InterPro" id="IPR038740">
    <property type="entry name" value="BioF2-like_GNAT_dom"/>
</dbReference>
<keyword evidence="3" id="KW-1185">Reference proteome</keyword>
<reference evidence="2 3" key="1">
    <citation type="submission" date="2023-10" db="EMBL/GenBank/DDBJ databases">
        <title>Novel methanotroph of the genus Methylocapsa from a subarctic wetland.</title>
        <authorList>
            <person name="Belova S.E."/>
            <person name="Oshkin I.Y."/>
            <person name="Miroshnikov K."/>
            <person name="Dedysh S.N."/>
        </authorList>
    </citation>
    <scope>NUCLEOTIDE SEQUENCE [LARGE SCALE GENOMIC DNA]</scope>
    <source>
        <strain evidence="2 3">RX1</strain>
    </source>
</reference>
<protein>
    <submittedName>
        <fullName evidence="2">GNAT family N-acetyltransferase</fullName>
        <ecNumber evidence="2">2.3.1.-</ecNumber>
    </submittedName>
</protein>
<evidence type="ECO:0000259" key="1">
    <source>
        <dbReference type="Pfam" id="PF13480"/>
    </source>
</evidence>
<dbReference type="EMBL" id="CP136862">
    <property type="protein sequence ID" value="WOJ88132.1"/>
    <property type="molecule type" value="Genomic_DNA"/>
</dbReference>
<name>A0ABZ0HLG2_9HYPH</name>
<dbReference type="RefSeq" id="WP_407337570.1">
    <property type="nucleotide sequence ID" value="NZ_CP136862.1"/>
</dbReference>
<feature type="domain" description="BioF2-like acetyltransferase" evidence="1">
    <location>
        <begin position="150"/>
        <end position="269"/>
    </location>
</feature>
<dbReference type="Pfam" id="PF13480">
    <property type="entry name" value="Acetyltransf_6"/>
    <property type="match status" value="1"/>
</dbReference>
<proteinExistence type="predicted"/>
<dbReference type="Proteomes" id="UP001626536">
    <property type="component" value="Chromosome"/>
</dbReference>
<keyword evidence="2" id="KW-0808">Transferase</keyword>
<evidence type="ECO:0000313" key="3">
    <source>
        <dbReference type="Proteomes" id="UP001626536"/>
    </source>
</evidence>
<dbReference type="InterPro" id="IPR016181">
    <property type="entry name" value="Acyl_CoA_acyltransferase"/>
</dbReference>
<dbReference type="GO" id="GO:0016746">
    <property type="term" value="F:acyltransferase activity"/>
    <property type="evidence" value="ECO:0007669"/>
    <property type="project" value="UniProtKB-KW"/>
</dbReference>
<dbReference type="SUPFAM" id="SSF55729">
    <property type="entry name" value="Acyl-CoA N-acyltransferases (Nat)"/>
    <property type="match status" value="1"/>
</dbReference>